<accession>A0A193R1M0</accession>
<evidence type="ECO:0000313" key="4">
    <source>
        <dbReference type="EMBL" id="SBO22719.1"/>
    </source>
</evidence>
<feature type="region of interest" description="Disordered" evidence="1">
    <location>
        <begin position="73"/>
        <end position="113"/>
    </location>
</feature>
<evidence type="ECO:0000256" key="1">
    <source>
        <dbReference type="SAM" id="MobiDB-lite"/>
    </source>
</evidence>
<feature type="transmembrane region" description="Helical" evidence="2">
    <location>
        <begin position="20"/>
        <end position="38"/>
    </location>
</feature>
<sequence length="132" mass="15633">MDREGNNAPTKGVDLLSVKNVILLVLGVTSFILIYKFMKYRKKVSEFERKNKIDEKMKMSREKRLQELEKEMIVNKEKMREQMNKGNDKKDKALDSDKAKPDSKDNSSFSHFRDLSNYYRPSIRNRYKNSTS</sequence>
<dbReference type="EMBL" id="CWHR02000004">
    <property type="protein sequence ID" value="SBO22719.1"/>
    <property type="molecule type" value="Genomic_DNA"/>
</dbReference>
<dbReference type="Proteomes" id="UP000182142">
    <property type="component" value="Unassembled WGS sequence"/>
</dbReference>
<dbReference type="Proteomes" id="UP000182128">
    <property type="component" value="Unassembled WGS sequence"/>
</dbReference>
<keyword evidence="2" id="KW-1133">Transmembrane helix</keyword>
<reference evidence="5 6" key="1">
    <citation type="submission" date="2016-05" db="EMBL/GenBank/DDBJ databases">
        <authorList>
            <person name="Sharaf H."/>
        </authorList>
    </citation>
    <scope>NUCLEOTIDE SEQUENCE [LARGE SCALE GENOMIC DNA]</scope>
    <source>
        <strain evidence="5 6">H</strain>
    </source>
</reference>
<evidence type="ECO:0000313" key="6">
    <source>
        <dbReference type="Proteomes" id="UP000182142"/>
    </source>
</evidence>
<protein>
    <submittedName>
        <fullName evidence="4">Selenoprotein, putative</fullName>
    </submittedName>
</protein>
<gene>
    <name evidence="3" type="ORF">PKNA1_C2_1331500</name>
    <name evidence="4" type="ORF">PKNA1_H1_1331500</name>
</gene>
<evidence type="ECO:0000313" key="5">
    <source>
        <dbReference type="Proteomes" id="UP000182128"/>
    </source>
</evidence>
<dbReference type="AlphaFoldDB" id="A0A193R1M0"/>
<proteinExistence type="predicted"/>
<keyword evidence="2" id="KW-0812">Transmembrane</keyword>
<dbReference type="EMBL" id="CWHQ02000001">
    <property type="protein sequence ID" value="SBO19557.1"/>
    <property type="molecule type" value="Genomic_DNA"/>
</dbReference>
<feature type="compositionally biased region" description="Basic and acidic residues" evidence="1">
    <location>
        <begin position="73"/>
        <end position="105"/>
    </location>
</feature>
<name>A0A193R1M0_PLAKH</name>
<evidence type="ECO:0000256" key="2">
    <source>
        <dbReference type="SAM" id="Phobius"/>
    </source>
</evidence>
<reference evidence="4" key="2">
    <citation type="submission" date="2016-05" db="EMBL/GenBank/DDBJ databases">
        <authorList>
            <person name="Lavstsen T."/>
            <person name="Jespersen J.S."/>
        </authorList>
    </citation>
    <scope>NUCLEOTIDE SEQUENCE [LARGE SCALE GENOMIC DNA]</scope>
</reference>
<organism evidence="4 6">
    <name type="scientific">Plasmodium knowlesi (strain H)</name>
    <dbReference type="NCBI Taxonomy" id="5851"/>
    <lineage>
        <taxon>Eukaryota</taxon>
        <taxon>Sar</taxon>
        <taxon>Alveolata</taxon>
        <taxon>Apicomplexa</taxon>
        <taxon>Aconoidasida</taxon>
        <taxon>Haemosporida</taxon>
        <taxon>Plasmodiidae</taxon>
        <taxon>Plasmodium</taxon>
        <taxon>Plasmodium (Plasmodium)</taxon>
    </lineage>
</organism>
<evidence type="ECO:0000313" key="3">
    <source>
        <dbReference type="EMBL" id="SBO19557.1"/>
    </source>
</evidence>
<keyword evidence="2" id="KW-0472">Membrane</keyword>